<keyword evidence="1" id="KW-1133">Transmembrane helix</keyword>
<dbReference type="Pfam" id="PF07727">
    <property type="entry name" value="RVT_2"/>
    <property type="match status" value="2"/>
</dbReference>
<dbReference type="Proteomes" id="UP000325315">
    <property type="component" value="Unassembled WGS sequence"/>
</dbReference>
<evidence type="ECO:0000259" key="2">
    <source>
        <dbReference type="Pfam" id="PF07727"/>
    </source>
</evidence>
<dbReference type="EMBL" id="SMMG02000004">
    <property type="protein sequence ID" value="KAA3478044.1"/>
    <property type="molecule type" value="Genomic_DNA"/>
</dbReference>
<keyword evidence="3" id="KW-0418">Kinase</keyword>
<protein>
    <submittedName>
        <fullName evidence="3">Cysteine-rich RLK (RECEPTOR-like protein kinase) 8</fullName>
    </submittedName>
</protein>
<dbReference type="AlphaFoldDB" id="A0A5B6W9R8"/>
<evidence type="ECO:0000256" key="1">
    <source>
        <dbReference type="SAM" id="Phobius"/>
    </source>
</evidence>
<organism evidence="3 4">
    <name type="scientific">Gossypium australe</name>
    <dbReference type="NCBI Taxonomy" id="47621"/>
    <lineage>
        <taxon>Eukaryota</taxon>
        <taxon>Viridiplantae</taxon>
        <taxon>Streptophyta</taxon>
        <taxon>Embryophyta</taxon>
        <taxon>Tracheophyta</taxon>
        <taxon>Spermatophyta</taxon>
        <taxon>Magnoliopsida</taxon>
        <taxon>eudicotyledons</taxon>
        <taxon>Gunneridae</taxon>
        <taxon>Pentapetalae</taxon>
        <taxon>rosids</taxon>
        <taxon>malvids</taxon>
        <taxon>Malvales</taxon>
        <taxon>Malvaceae</taxon>
        <taxon>Malvoideae</taxon>
        <taxon>Gossypium</taxon>
    </lineage>
</organism>
<dbReference type="SUPFAM" id="SSF56672">
    <property type="entry name" value="DNA/RNA polymerases"/>
    <property type="match status" value="1"/>
</dbReference>
<dbReference type="GO" id="GO:0016301">
    <property type="term" value="F:kinase activity"/>
    <property type="evidence" value="ECO:0007669"/>
    <property type="project" value="UniProtKB-KW"/>
</dbReference>
<feature type="transmembrane region" description="Helical" evidence="1">
    <location>
        <begin position="220"/>
        <end position="246"/>
    </location>
</feature>
<dbReference type="InterPro" id="IPR043502">
    <property type="entry name" value="DNA/RNA_pol_sf"/>
</dbReference>
<reference evidence="4" key="1">
    <citation type="journal article" date="2019" name="Plant Biotechnol. J.">
        <title>Genome sequencing of the Australian wild diploid species Gossypium australe highlights disease resistance and delayed gland morphogenesis.</title>
        <authorList>
            <person name="Cai Y."/>
            <person name="Cai X."/>
            <person name="Wang Q."/>
            <person name="Wang P."/>
            <person name="Zhang Y."/>
            <person name="Cai C."/>
            <person name="Xu Y."/>
            <person name="Wang K."/>
            <person name="Zhou Z."/>
            <person name="Wang C."/>
            <person name="Geng S."/>
            <person name="Li B."/>
            <person name="Dong Q."/>
            <person name="Hou Y."/>
            <person name="Wang H."/>
            <person name="Ai P."/>
            <person name="Liu Z."/>
            <person name="Yi F."/>
            <person name="Sun M."/>
            <person name="An G."/>
            <person name="Cheng J."/>
            <person name="Zhang Y."/>
            <person name="Shi Q."/>
            <person name="Xie Y."/>
            <person name="Shi X."/>
            <person name="Chang Y."/>
            <person name="Huang F."/>
            <person name="Chen Y."/>
            <person name="Hong S."/>
            <person name="Mi L."/>
            <person name="Sun Q."/>
            <person name="Zhang L."/>
            <person name="Zhou B."/>
            <person name="Peng R."/>
            <person name="Zhang X."/>
            <person name="Liu F."/>
        </authorList>
    </citation>
    <scope>NUCLEOTIDE SEQUENCE [LARGE SCALE GENOMIC DNA]</scope>
    <source>
        <strain evidence="4">cv. PA1801</strain>
    </source>
</reference>
<keyword evidence="3" id="KW-0808">Transferase</keyword>
<comment type="caution">
    <text evidence="3">The sequence shown here is derived from an EMBL/GenBank/DDBJ whole genome shotgun (WGS) entry which is preliminary data.</text>
</comment>
<dbReference type="InterPro" id="IPR013103">
    <property type="entry name" value="RVT_2"/>
</dbReference>
<feature type="domain" description="Reverse transcriptase Ty1/copia-type" evidence="2">
    <location>
        <begin position="95"/>
        <end position="148"/>
    </location>
</feature>
<name>A0A5B6W9R8_9ROSI</name>
<feature type="domain" description="Reverse transcriptase Ty1/copia-type" evidence="2">
    <location>
        <begin position="12"/>
        <end position="94"/>
    </location>
</feature>
<accession>A0A5B6W9R8</accession>
<keyword evidence="1" id="KW-0812">Transmembrane</keyword>
<proteinExistence type="predicted"/>
<sequence length="258" mass="29574">MQKETHALKDNVTWSMETFPPGKKSLGCKWVYKIKYNSDGSIERLKARLVIFCNHQIEGIYYNETFALVENMLHQIDVRNSFLHGDLDEEVYIKLLSVYVDDLIISGNDSTALKTFKGYLSSYFYMKDREVAHSFLDIFICQRKYTLDIISETVFLGAKPVRFPIEKNHRLAHATGAVLNDLESYIRLISHLIYLEMTTPNLAYLVHSYLNLSISRGTSIVTWFCGGGVIQIGLLFVNSAFAYWLACLSGTISYFLEN</sequence>
<gene>
    <name evidence="3" type="ORF">EPI10_011883</name>
</gene>
<dbReference type="OrthoDB" id="411615at2759"/>
<evidence type="ECO:0000313" key="4">
    <source>
        <dbReference type="Proteomes" id="UP000325315"/>
    </source>
</evidence>
<keyword evidence="1" id="KW-0472">Membrane</keyword>
<keyword evidence="4" id="KW-1185">Reference proteome</keyword>
<evidence type="ECO:0000313" key="3">
    <source>
        <dbReference type="EMBL" id="KAA3478044.1"/>
    </source>
</evidence>
<keyword evidence="3" id="KW-0675">Receptor</keyword>